<sequence>MQLPPTAPTAQARRGRPVRHVQNPQAGRPTPRYTPAAVGDNSPILHQGRQQRATNKLIVPFARTATFFRFFLPRYSRLWNHVVRQTTCTRPPNSNIFKCAVNAWLMPSGHNSQLSAD</sequence>
<dbReference type="Proteomes" id="UP000770661">
    <property type="component" value="Unassembled WGS sequence"/>
</dbReference>
<dbReference type="EMBL" id="JACEEZ010009853">
    <property type="protein sequence ID" value="KAG0722234.1"/>
    <property type="molecule type" value="Genomic_DNA"/>
</dbReference>
<name>A0A8J4YDH9_CHIOP</name>
<feature type="region of interest" description="Disordered" evidence="1">
    <location>
        <begin position="1"/>
        <end position="51"/>
    </location>
</feature>
<evidence type="ECO:0000313" key="2">
    <source>
        <dbReference type="EMBL" id="KAG0722234.1"/>
    </source>
</evidence>
<organism evidence="2 3">
    <name type="scientific">Chionoecetes opilio</name>
    <name type="common">Atlantic snow crab</name>
    <name type="synonym">Cancer opilio</name>
    <dbReference type="NCBI Taxonomy" id="41210"/>
    <lineage>
        <taxon>Eukaryota</taxon>
        <taxon>Metazoa</taxon>
        <taxon>Ecdysozoa</taxon>
        <taxon>Arthropoda</taxon>
        <taxon>Crustacea</taxon>
        <taxon>Multicrustacea</taxon>
        <taxon>Malacostraca</taxon>
        <taxon>Eumalacostraca</taxon>
        <taxon>Eucarida</taxon>
        <taxon>Decapoda</taxon>
        <taxon>Pleocyemata</taxon>
        <taxon>Brachyura</taxon>
        <taxon>Eubrachyura</taxon>
        <taxon>Majoidea</taxon>
        <taxon>Majidae</taxon>
        <taxon>Chionoecetes</taxon>
    </lineage>
</organism>
<reference evidence="2" key="1">
    <citation type="submission" date="2020-07" db="EMBL/GenBank/DDBJ databases">
        <title>The High-quality genome of the commercially important snow crab, Chionoecetes opilio.</title>
        <authorList>
            <person name="Jeong J.-H."/>
            <person name="Ryu S."/>
        </authorList>
    </citation>
    <scope>NUCLEOTIDE SEQUENCE</scope>
    <source>
        <strain evidence="2">MADBK_172401_WGS</strain>
        <tissue evidence="2">Digestive gland</tissue>
    </source>
</reference>
<comment type="caution">
    <text evidence="2">The sequence shown here is derived from an EMBL/GenBank/DDBJ whole genome shotgun (WGS) entry which is preliminary data.</text>
</comment>
<evidence type="ECO:0000313" key="3">
    <source>
        <dbReference type="Proteomes" id="UP000770661"/>
    </source>
</evidence>
<keyword evidence="3" id="KW-1185">Reference proteome</keyword>
<accession>A0A8J4YDH9</accession>
<protein>
    <submittedName>
        <fullName evidence="2">Uncharacterized protein</fullName>
    </submittedName>
</protein>
<gene>
    <name evidence="2" type="ORF">GWK47_044884</name>
</gene>
<evidence type="ECO:0000256" key="1">
    <source>
        <dbReference type="SAM" id="MobiDB-lite"/>
    </source>
</evidence>
<proteinExistence type="predicted"/>
<dbReference type="AlphaFoldDB" id="A0A8J4YDH9"/>